<accession>A0ACB0YT01</accession>
<proteinExistence type="predicted"/>
<reference evidence="1" key="1">
    <citation type="submission" date="2023-11" db="EMBL/GenBank/DDBJ databases">
        <authorList>
            <person name="Poullet M."/>
        </authorList>
    </citation>
    <scope>NUCLEOTIDE SEQUENCE</scope>
    <source>
        <strain evidence="1">E1834</strain>
    </source>
</reference>
<evidence type="ECO:0000313" key="1">
    <source>
        <dbReference type="EMBL" id="CAK5061034.1"/>
    </source>
</evidence>
<evidence type="ECO:0000313" key="2">
    <source>
        <dbReference type="Proteomes" id="UP001497535"/>
    </source>
</evidence>
<keyword evidence="2" id="KW-1185">Reference proteome</keyword>
<dbReference type="EMBL" id="CAVMJV010000018">
    <property type="protein sequence ID" value="CAK5061034.1"/>
    <property type="molecule type" value="Genomic_DNA"/>
</dbReference>
<comment type="caution">
    <text evidence="1">The sequence shown here is derived from an EMBL/GenBank/DDBJ whole genome shotgun (WGS) entry which is preliminary data.</text>
</comment>
<dbReference type="Proteomes" id="UP001497535">
    <property type="component" value="Unassembled WGS sequence"/>
</dbReference>
<name>A0ACB0YT01_MELEN</name>
<organism evidence="1 2">
    <name type="scientific">Meloidogyne enterolobii</name>
    <name type="common">Root-knot nematode worm</name>
    <name type="synonym">Meloidogyne mayaguensis</name>
    <dbReference type="NCBI Taxonomy" id="390850"/>
    <lineage>
        <taxon>Eukaryota</taxon>
        <taxon>Metazoa</taxon>
        <taxon>Ecdysozoa</taxon>
        <taxon>Nematoda</taxon>
        <taxon>Chromadorea</taxon>
        <taxon>Rhabditida</taxon>
        <taxon>Tylenchina</taxon>
        <taxon>Tylenchomorpha</taxon>
        <taxon>Tylenchoidea</taxon>
        <taxon>Meloidogynidae</taxon>
        <taxon>Meloidogyninae</taxon>
        <taxon>Meloidogyne</taxon>
    </lineage>
</organism>
<protein>
    <submittedName>
        <fullName evidence="1">Uncharacterized protein</fullName>
    </submittedName>
</protein>
<sequence length="107" mass="12024">MGIDDTFPFLLNLKWLRKNYRRRGVILLWVIGILAFLLCWVLLTLLILLAQEALLGPVFLTKSSSSSLLTVDPDSYAGRGVQLLVGHFNGNLPAERRANLTEGFLRL</sequence>
<gene>
    <name evidence="1" type="ORF">MENTE1834_LOCUS16123</name>
</gene>